<dbReference type="EMBL" id="JAGHKO010000001">
    <property type="protein sequence ID" value="MBO9198710.1"/>
    <property type="molecule type" value="Genomic_DNA"/>
</dbReference>
<name>A0ABS3YLF8_9BACT</name>
<dbReference type="RefSeq" id="WP_209136794.1">
    <property type="nucleotide sequence ID" value="NZ_JAGHKO010000001.1"/>
</dbReference>
<dbReference type="GO" id="GO:0051301">
    <property type="term" value="P:cell division"/>
    <property type="evidence" value="ECO:0007669"/>
    <property type="project" value="UniProtKB-KW"/>
</dbReference>
<dbReference type="Proteomes" id="UP000677244">
    <property type="component" value="Unassembled WGS sequence"/>
</dbReference>
<keyword evidence="3" id="KW-1185">Reference proteome</keyword>
<reference evidence="2 3" key="1">
    <citation type="submission" date="2021-03" db="EMBL/GenBank/DDBJ databases">
        <title>Assistant Professor.</title>
        <authorList>
            <person name="Huq M.A."/>
        </authorList>
    </citation>
    <scope>NUCLEOTIDE SEQUENCE [LARGE SCALE GENOMIC DNA]</scope>
    <source>
        <strain evidence="2 3">MAH-29</strain>
    </source>
</reference>
<feature type="coiled-coil region" evidence="1">
    <location>
        <begin position="20"/>
        <end position="68"/>
    </location>
</feature>
<organism evidence="2 3">
    <name type="scientific">Niastella soli</name>
    <dbReference type="NCBI Taxonomy" id="2821487"/>
    <lineage>
        <taxon>Bacteria</taxon>
        <taxon>Pseudomonadati</taxon>
        <taxon>Bacteroidota</taxon>
        <taxon>Chitinophagia</taxon>
        <taxon>Chitinophagales</taxon>
        <taxon>Chitinophagaceae</taxon>
        <taxon>Niastella</taxon>
    </lineage>
</organism>
<sequence>MKKLLIVFGVFIAGSPFVSCKKMKDDIKDLKNQVTDLKSQNDTLKNQNNNLKDQTDTLKNRNSVLQEKLNGVINSLGSDEPIAATTTFQDNTGATRTVIGSYKFKASDYSTQRAIKNSNGTYYIYIERFSDVEWYEGAWTEFTYNPTTKAVTNASGGQYWSDADSYYDNARYEGSYTGTGLTLNITVDNFNTATGAISMKFAAAATGTYTNAVDPWYTPNQGKSMSTNFTFAGKLKVFDQN</sequence>
<evidence type="ECO:0000313" key="2">
    <source>
        <dbReference type="EMBL" id="MBO9198710.1"/>
    </source>
</evidence>
<dbReference type="PROSITE" id="PS00683">
    <property type="entry name" value="RHODANESE_2"/>
    <property type="match status" value="1"/>
</dbReference>
<accession>A0ABS3YLF8</accession>
<dbReference type="Gene3D" id="1.20.5.340">
    <property type="match status" value="1"/>
</dbReference>
<evidence type="ECO:0000256" key="1">
    <source>
        <dbReference type="SAM" id="Coils"/>
    </source>
</evidence>
<gene>
    <name evidence="2" type="primary">zapB</name>
    <name evidence="2" type="ORF">J7I42_00455</name>
</gene>
<comment type="caution">
    <text evidence="2">The sequence shown here is derived from an EMBL/GenBank/DDBJ whole genome shotgun (WGS) entry which is preliminary data.</text>
</comment>
<proteinExistence type="predicted"/>
<keyword evidence="1" id="KW-0175">Coiled coil</keyword>
<keyword evidence="2" id="KW-0132">Cell division</keyword>
<dbReference type="SUPFAM" id="SSF58100">
    <property type="entry name" value="Bacterial hemolysins"/>
    <property type="match status" value="1"/>
</dbReference>
<keyword evidence="2" id="KW-0131">Cell cycle</keyword>
<dbReference type="InterPro" id="IPR001307">
    <property type="entry name" value="Thiosulphate_STrfase_CS"/>
</dbReference>
<evidence type="ECO:0000313" key="3">
    <source>
        <dbReference type="Proteomes" id="UP000677244"/>
    </source>
</evidence>
<protein>
    <submittedName>
        <fullName evidence="2">Cell division protein ZapB</fullName>
    </submittedName>
</protein>